<reference evidence="3 4" key="1">
    <citation type="submission" date="2023-07" db="EMBL/GenBank/DDBJ databases">
        <title>Sorghum-associated microbial communities from plants grown in Nebraska, USA.</title>
        <authorList>
            <person name="Schachtman D."/>
        </authorList>
    </citation>
    <scope>NUCLEOTIDE SEQUENCE [LARGE SCALE GENOMIC DNA]</scope>
    <source>
        <strain evidence="3 4">CC258</strain>
    </source>
</reference>
<dbReference type="Pfam" id="PF02638">
    <property type="entry name" value="GHL10"/>
    <property type="match status" value="1"/>
</dbReference>
<keyword evidence="4" id="KW-1185">Reference proteome</keyword>
<gene>
    <name evidence="3" type="ORF">J2736_001697</name>
</gene>
<dbReference type="EMBL" id="JAVDSB010000002">
    <property type="protein sequence ID" value="MDR6550510.1"/>
    <property type="molecule type" value="Genomic_DNA"/>
</dbReference>
<organism evidence="3 4">
    <name type="scientific">Paenibacillus qinlingensis</name>
    <dbReference type="NCBI Taxonomy" id="1837343"/>
    <lineage>
        <taxon>Bacteria</taxon>
        <taxon>Bacillati</taxon>
        <taxon>Bacillota</taxon>
        <taxon>Bacilli</taxon>
        <taxon>Bacillales</taxon>
        <taxon>Paenibacillaceae</taxon>
        <taxon>Paenibacillus</taxon>
    </lineage>
</organism>
<dbReference type="Proteomes" id="UP001267290">
    <property type="component" value="Unassembled WGS sequence"/>
</dbReference>
<dbReference type="InterPro" id="IPR017853">
    <property type="entry name" value="GH"/>
</dbReference>
<sequence>MAEQEIAHCLEEAEKKITYAQKMIEENWKSYINAPFDSAREHVKKAEGLLVEARQAADAETTSSKAKLASIEAMEGYLCALPSRTAEARGVWYRPTEHNFEEVILTLDRMQAAGFNELYLETWLWGYTIYPSRMAVEKQIEEQHPAFRGWDPLEAFVLEGEKRGIAVHAWLDGFMVGIDPTGGPVLRAYPEWSACSRRQADAQRPMPQRGTGYFWLDITNPNVRQYLLDIVKEIITRYSVAGINLDFMRFPHVDNDWQDGYCFSAYARETFQRDYGKDPLEIRADKQTELWTTWMKWVEQIEDDFVRELYKEIKQINPKIIVSAAPEPGAESEKIGNWSQHVDVVIPQAYFDKAKLIRASVQLHKNELLPGNLVYSGIYPMYAKLGAHETVEQLLAAREIDCGTVIFAFGQATDETIRALRQGPWRIDAISTGMYPLGAVQAALNAMKTDVEQVYLPRQAVHEKMANDLVGRVDSLLSILQRHEVEELYALLDEKIEACKQLLLKASEEETIHASVVQQLMNTLTEVQEILCYSEIKQVK</sequence>
<dbReference type="Gene3D" id="3.20.20.80">
    <property type="entry name" value="Glycosidases"/>
    <property type="match status" value="1"/>
</dbReference>
<keyword evidence="3" id="KW-0449">Lipoprotein</keyword>
<feature type="domain" description="Glycosyl hydrolase-like 10" evidence="2">
    <location>
        <begin position="96"/>
        <end position="361"/>
    </location>
</feature>
<keyword evidence="1" id="KW-0732">Signal</keyword>
<name>A0ABU1NSQ2_9BACL</name>
<evidence type="ECO:0000313" key="3">
    <source>
        <dbReference type="EMBL" id="MDR6550510.1"/>
    </source>
</evidence>
<dbReference type="RefSeq" id="WP_310225379.1">
    <property type="nucleotide sequence ID" value="NZ_JAVDSB010000002.1"/>
</dbReference>
<evidence type="ECO:0000259" key="2">
    <source>
        <dbReference type="Pfam" id="PF02638"/>
    </source>
</evidence>
<dbReference type="SUPFAM" id="SSF51445">
    <property type="entry name" value="(Trans)glycosidases"/>
    <property type="match status" value="1"/>
</dbReference>
<comment type="caution">
    <text evidence="3">The sequence shown here is derived from an EMBL/GenBank/DDBJ whole genome shotgun (WGS) entry which is preliminary data.</text>
</comment>
<accession>A0ABU1NSQ2</accession>
<dbReference type="PANTHER" id="PTHR43405">
    <property type="entry name" value="GLYCOSYL HYDROLASE DIGH"/>
    <property type="match status" value="1"/>
</dbReference>
<proteinExistence type="predicted"/>
<dbReference type="InterPro" id="IPR003790">
    <property type="entry name" value="GHL10"/>
</dbReference>
<protein>
    <submittedName>
        <fullName evidence="3">Uncharacterized lipoprotein YddW (UPF0748 family)</fullName>
    </submittedName>
</protein>
<evidence type="ECO:0000313" key="4">
    <source>
        <dbReference type="Proteomes" id="UP001267290"/>
    </source>
</evidence>
<evidence type="ECO:0000256" key="1">
    <source>
        <dbReference type="ARBA" id="ARBA00022729"/>
    </source>
</evidence>
<dbReference type="PANTHER" id="PTHR43405:SF1">
    <property type="entry name" value="GLYCOSYL HYDROLASE DIGH"/>
    <property type="match status" value="1"/>
</dbReference>
<dbReference type="InterPro" id="IPR052177">
    <property type="entry name" value="Divisome_Glycosyl_Hydrolase"/>
</dbReference>